<dbReference type="AlphaFoldDB" id="A0ABD0YJB6"/>
<dbReference type="Proteomes" id="UP001558652">
    <property type="component" value="Unassembled WGS sequence"/>
</dbReference>
<dbReference type="EMBL" id="JBFDAA010000006">
    <property type="protein sequence ID" value="KAL1131386.1"/>
    <property type="molecule type" value="Genomic_DNA"/>
</dbReference>
<organism evidence="1 2">
    <name type="scientific">Ranatra chinensis</name>
    <dbReference type="NCBI Taxonomy" id="642074"/>
    <lineage>
        <taxon>Eukaryota</taxon>
        <taxon>Metazoa</taxon>
        <taxon>Ecdysozoa</taxon>
        <taxon>Arthropoda</taxon>
        <taxon>Hexapoda</taxon>
        <taxon>Insecta</taxon>
        <taxon>Pterygota</taxon>
        <taxon>Neoptera</taxon>
        <taxon>Paraneoptera</taxon>
        <taxon>Hemiptera</taxon>
        <taxon>Heteroptera</taxon>
        <taxon>Panheteroptera</taxon>
        <taxon>Nepomorpha</taxon>
        <taxon>Nepidae</taxon>
        <taxon>Ranatrinae</taxon>
        <taxon>Ranatra</taxon>
    </lineage>
</organism>
<evidence type="ECO:0000313" key="1">
    <source>
        <dbReference type="EMBL" id="KAL1131386.1"/>
    </source>
</evidence>
<keyword evidence="2" id="KW-1185">Reference proteome</keyword>
<protein>
    <submittedName>
        <fullName evidence="1">Uncharacterized protein</fullName>
    </submittedName>
</protein>
<gene>
    <name evidence="1" type="ORF">AAG570_011003</name>
</gene>
<comment type="caution">
    <text evidence="1">The sequence shown here is derived from an EMBL/GenBank/DDBJ whole genome shotgun (WGS) entry which is preliminary data.</text>
</comment>
<evidence type="ECO:0000313" key="2">
    <source>
        <dbReference type="Proteomes" id="UP001558652"/>
    </source>
</evidence>
<sequence>MANLSISRAIYFSIRNPECYLNGYFCFQLRTVKCISVPTGKETPISPATSTTPAPIPRISRVPAPVFEYTDENPEPAPLDPSYKPISYKYLNVLTPNAIYYVSINF</sequence>
<accession>A0ABD0YJB6</accession>
<name>A0ABD0YJB6_9HEMI</name>
<reference evidence="1 2" key="1">
    <citation type="submission" date="2024-07" db="EMBL/GenBank/DDBJ databases">
        <title>Chromosome-level genome assembly of the water stick insect Ranatra chinensis (Heteroptera: Nepidae).</title>
        <authorList>
            <person name="Liu X."/>
        </authorList>
    </citation>
    <scope>NUCLEOTIDE SEQUENCE [LARGE SCALE GENOMIC DNA]</scope>
    <source>
        <strain evidence="1">Cailab_2021Rc</strain>
        <tissue evidence="1">Muscle</tissue>
    </source>
</reference>
<proteinExistence type="predicted"/>